<dbReference type="GO" id="GO:0005829">
    <property type="term" value="C:cytosol"/>
    <property type="evidence" value="ECO:0007669"/>
    <property type="project" value="TreeGrafter"/>
</dbReference>
<dbReference type="OrthoDB" id="339151at2759"/>
<dbReference type="HOGENOM" id="CLU_036630_1_0_1"/>
<keyword evidence="1" id="KW-0694">RNA-binding</keyword>
<feature type="domain" description="NTF2" evidence="3">
    <location>
        <begin position="36"/>
        <end position="159"/>
    </location>
</feature>
<dbReference type="eggNOG" id="KOG0116">
    <property type="taxonomic scope" value="Eukaryota"/>
</dbReference>
<evidence type="ECO:0000256" key="2">
    <source>
        <dbReference type="SAM" id="MobiDB-lite"/>
    </source>
</evidence>
<dbReference type="InterPro" id="IPR035979">
    <property type="entry name" value="RBD_domain_sf"/>
</dbReference>
<dbReference type="GO" id="GO:1990904">
    <property type="term" value="C:ribonucleoprotein complex"/>
    <property type="evidence" value="ECO:0007669"/>
    <property type="project" value="TreeGrafter"/>
</dbReference>
<feature type="compositionally biased region" description="Basic and acidic residues" evidence="2">
    <location>
        <begin position="376"/>
        <end position="391"/>
    </location>
</feature>
<feature type="compositionally biased region" description="Basic and acidic residues" evidence="2">
    <location>
        <begin position="218"/>
        <end position="230"/>
    </location>
</feature>
<dbReference type="SUPFAM" id="SSF54427">
    <property type="entry name" value="NTF2-like"/>
    <property type="match status" value="1"/>
</dbReference>
<dbReference type="SUPFAM" id="SSF54928">
    <property type="entry name" value="RNA-binding domain, RBD"/>
    <property type="match status" value="1"/>
</dbReference>
<dbReference type="CDD" id="cd00780">
    <property type="entry name" value="NTF2"/>
    <property type="match status" value="1"/>
</dbReference>
<reference evidence="4 5" key="1">
    <citation type="journal article" date="2011" name="Proc. Natl. Acad. Sci. U.S.A.">
        <title>Comparative genomics of xylose-fermenting fungi for enhanced biofuel production.</title>
        <authorList>
            <person name="Wohlbach D.J."/>
            <person name="Kuo A."/>
            <person name="Sato T.K."/>
            <person name="Potts K.M."/>
            <person name="Salamov A.A."/>
            <person name="LaButti K.M."/>
            <person name="Sun H."/>
            <person name="Clum A."/>
            <person name="Pangilinan J.L."/>
            <person name="Lindquist E.A."/>
            <person name="Lucas S."/>
            <person name="Lapidus A."/>
            <person name="Jin M."/>
            <person name="Gunawan C."/>
            <person name="Balan V."/>
            <person name="Dale B.E."/>
            <person name="Jeffries T.W."/>
            <person name="Zinkel R."/>
            <person name="Barry K.W."/>
            <person name="Grigoriev I.V."/>
            <person name="Gasch A.P."/>
        </authorList>
    </citation>
    <scope>NUCLEOTIDE SEQUENCE [LARGE SCALE GENOMIC DNA]</scope>
    <source>
        <strain evidence="5">ATCC 10573 / BCRC 21748 / CBS 615 / JCM 9827 / NBRC 10315 / NRRL Y-1498 / VKM Y-70</strain>
    </source>
</reference>
<dbReference type="STRING" id="590646.G3AZI4"/>
<dbReference type="KEGG" id="cten:18246531"/>
<dbReference type="GeneID" id="18246531"/>
<dbReference type="GO" id="GO:0016579">
    <property type="term" value="P:protein deubiquitination"/>
    <property type="evidence" value="ECO:0007669"/>
    <property type="project" value="TreeGrafter"/>
</dbReference>
<feature type="region of interest" description="Disordered" evidence="2">
    <location>
        <begin position="184"/>
        <end position="302"/>
    </location>
</feature>
<dbReference type="Proteomes" id="UP000000707">
    <property type="component" value="Unassembled WGS sequence"/>
</dbReference>
<dbReference type="InterPro" id="IPR032710">
    <property type="entry name" value="NTF2-like_dom_sf"/>
</dbReference>
<feature type="region of interest" description="Disordered" evidence="2">
    <location>
        <begin position="376"/>
        <end position="406"/>
    </location>
</feature>
<dbReference type="EMBL" id="GL996512">
    <property type="protein sequence ID" value="EGV65586.1"/>
    <property type="molecule type" value="Genomic_DNA"/>
</dbReference>
<dbReference type="PANTHER" id="PTHR10693">
    <property type="entry name" value="RAS GTPASE-ACTIVATING PROTEIN-BINDING PROTEIN"/>
    <property type="match status" value="1"/>
</dbReference>
<evidence type="ECO:0000313" key="5">
    <source>
        <dbReference type="Proteomes" id="UP000000707"/>
    </source>
</evidence>
<feature type="compositionally biased region" description="Basic residues" evidence="2">
    <location>
        <begin position="392"/>
        <end position="406"/>
    </location>
</feature>
<protein>
    <submittedName>
        <fullName evidence="4">NTF2-like protein</fullName>
    </submittedName>
</protein>
<dbReference type="PANTHER" id="PTHR10693:SF20">
    <property type="entry name" value="AT27578P"/>
    <property type="match status" value="1"/>
</dbReference>
<dbReference type="RefSeq" id="XP_006684160.1">
    <property type="nucleotide sequence ID" value="XM_006684097.1"/>
</dbReference>
<dbReference type="Gene3D" id="3.10.450.50">
    <property type="match status" value="1"/>
</dbReference>
<dbReference type="GO" id="GO:0034517">
    <property type="term" value="P:ribophagy"/>
    <property type="evidence" value="ECO:0007669"/>
    <property type="project" value="TreeGrafter"/>
</dbReference>
<evidence type="ECO:0000259" key="3">
    <source>
        <dbReference type="PROSITE" id="PS50177"/>
    </source>
</evidence>
<organism evidence="5">
    <name type="scientific">Candida tenuis (strain ATCC 10573 / BCRC 21748 / CBS 615 / JCM 9827 / NBRC 10315 / NRRL Y-1498 / VKM Y-70)</name>
    <name type="common">Yeast</name>
    <name type="synonym">Yamadazyma tenuis</name>
    <dbReference type="NCBI Taxonomy" id="590646"/>
    <lineage>
        <taxon>Eukaryota</taxon>
        <taxon>Fungi</taxon>
        <taxon>Dikarya</taxon>
        <taxon>Ascomycota</taxon>
        <taxon>Saccharomycotina</taxon>
        <taxon>Pichiomycetes</taxon>
        <taxon>Debaryomycetaceae</taxon>
        <taxon>Yamadazyma</taxon>
    </lineage>
</organism>
<dbReference type="GO" id="GO:1990861">
    <property type="term" value="C:Ubp3-Bre5 deubiquitination complex"/>
    <property type="evidence" value="ECO:0007669"/>
    <property type="project" value="TreeGrafter"/>
</dbReference>
<accession>G3AZI4</accession>
<gene>
    <name evidence="4" type="ORF">CANTEDRAFT_112468</name>
</gene>
<proteinExistence type="predicted"/>
<feature type="compositionally biased region" description="Acidic residues" evidence="2">
    <location>
        <begin position="197"/>
        <end position="217"/>
    </location>
</feature>
<keyword evidence="5" id="KW-1185">Reference proteome</keyword>
<feature type="region of interest" description="Disordered" evidence="2">
    <location>
        <begin position="1"/>
        <end position="21"/>
    </location>
</feature>
<sequence length="406" mass="45016">MTSSSDVGGSDTKGEAGQTDAKPSAVKLGLDRANSIGWFFIESYYEMYNKNPENLYKLYNSEASISHGDIPGVSQAVRQATGTESIKSLYKDLQAAQIKNKIIVINADIQISLRNSILIVVNGEWSKNSSPYYQFNQTFILSCGINESNYEVANDILRFIDYDFKHDKIVEKEKQTEIAVVEELAEEEPTQNGVTVDDVDEPAEEPEEVAEEQVEESEAAKSDVSEKEQPEPELEAVEFDKEKTEEPAPASGPLSWAALAATAKDKSPKPASVPKTAAKKPTGVATAPTPVPSPSALPNGKYKKEDWFPIYVRGCEDIKEDDLKDHLKMNFGEIKFFKQNSNIALIDFLNVDGQRKALGAKKTVVNGITIFLEVRESKNGRKDPKAKEKPHDAKRKNDKKQVPKKK</sequence>
<dbReference type="InterPro" id="IPR002075">
    <property type="entry name" value="NTF2_dom"/>
</dbReference>
<dbReference type="AlphaFoldDB" id="G3AZI4"/>
<dbReference type="InterPro" id="IPR018222">
    <property type="entry name" value="Nuclear_transport_factor_2_euk"/>
</dbReference>
<name>G3AZI4_CANTC</name>
<evidence type="ECO:0000256" key="1">
    <source>
        <dbReference type="ARBA" id="ARBA00022884"/>
    </source>
</evidence>
<evidence type="ECO:0000313" key="4">
    <source>
        <dbReference type="EMBL" id="EGV65586.1"/>
    </source>
</evidence>
<dbReference type="Pfam" id="PF02136">
    <property type="entry name" value="NTF2"/>
    <property type="match status" value="1"/>
</dbReference>
<feature type="compositionally biased region" description="Low complexity" evidence="2">
    <location>
        <begin position="274"/>
        <end position="288"/>
    </location>
</feature>
<dbReference type="PROSITE" id="PS50177">
    <property type="entry name" value="NTF2_DOMAIN"/>
    <property type="match status" value="1"/>
</dbReference>
<dbReference type="GO" id="GO:0003729">
    <property type="term" value="F:mRNA binding"/>
    <property type="evidence" value="ECO:0007669"/>
    <property type="project" value="TreeGrafter"/>
</dbReference>
<dbReference type="CDD" id="cd00590">
    <property type="entry name" value="RRM_SF"/>
    <property type="match status" value="1"/>
</dbReference>
<dbReference type="InterPro" id="IPR039539">
    <property type="entry name" value="Ras_GTPase_bind_prot"/>
</dbReference>